<proteinExistence type="predicted"/>
<name>A0A841EXD0_9BACT</name>
<evidence type="ECO:0000313" key="2">
    <source>
        <dbReference type="Proteomes" id="UP000524404"/>
    </source>
</evidence>
<dbReference type="EMBL" id="JACHKT010000066">
    <property type="protein sequence ID" value="MBB6005743.1"/>
    <property type="molecule type" value="Genomic_DNA"/>
</dbReference>
<dbReference type="Proteomes" id="UP000524404">
    <property type="component" value="Unassembled WGS sequence"/>
</dbReference>
<reference evidence="1 2" key="1">
    <citation type="submission" date="2020-08" db="EMBL/GenBank/DDBJ databases">
        <title>Functional genomics of gut bacteria from endangered species of beetles.</title>
        <authorList>
            <person name="Carlos-Shanley C."/>
        </authorList>
    </citation>
    <scope>NUCLEOTIDE SEQUENCE [LARGE SCALE GENOMIC DNA]</scope>
    <source>
        <strain evidence="1 2">S00070</strain>
    </source>
</reference>
<protein>
    <submittedName>
        <fullName evidence="1">Uncharacterized protein</fullName>
    </submittedName>
</protein>
<comment type="caution">
    <text evidence="1">The sequence shown here is derived from an EMBL/GenBank/DDBJ whole genome shotgun (WGS) entry which is preliminary data.</text>
</comment>
<sequence>MKTFHILLSFLFLLVTCKSKDVEPIEQKKIIPEMNEKAFWVTAKINLTCNYHAFKNVSGEVRFKYRIITL</sequence>
<evidence type="ECO:0000313" key="1">
    <source>
        <dbReference type="EMBL" id="MBB6005743.1"/>
    </source>
</evidence>
<keyword evidence="2" id="KW-1185">Reference proteome</keyword>
<dbReference type="AlphaFoldDB" id="A0A841EXD0"/>
<gene>
    <name evidence="1" type="ORF">HNP25_004427</name>
</gene>
<accession>A0A841EXD0</accession>
<dbReference type="RefSeq" id="WP_184137823.1">
    <property type="nucleotide sequence ID" value="NZ_JACHKT010000066.1"/>
</dbReference>
<organism evidence="1 2">
    <name type="scientific">Arcicella rosea</name>
    <dbReference type="NCBI Taxonomy" id="502909"/>
    <lineage>
        <taxon>Bacteria</taxon>
        <taxon>Pseudomonadati</taxon>
        <taxon>Bacteroidota</taxon>
        <taxon>Cytophagia</taxon>
        <taxon>Cytophagales</taxon>
        <taxon>Flectobacillaceae</taxon>
        <taxon>Arcicella</taxon>
    </lineage>
</organism>